<name>A0ABR4M2H0_9EURO</name>
<comment type="caution">
    <text evidence="4">The sequence shown here is derived from an EMBL/GenBank/DDBJ whole genome shotgun (WGS) entry which is preliminary data.</text>
</comment>
<keyword evidence="2" id="KW-0802">TPR repeat</keyword>
<evidence type="ECO:0000256" key="3">
    <source>
        <dbReference type="SAM" id="MobiDB-lite"/>
    </source>
</evidence>
<sequence>MPFWKRKDKDKQPNHAPPPPAQGHVVPVYAQPAKPVASAQVPSTVPPIPNPPVASSAAPPGEPFRSHGNQLAAQNDYNGAVVMYNSALQFAPHDAELLLSRSLAHMMSNPPRLDLALKDADDAIQLNPANAQGWMQKGEVLQQMGDSQNAIDVFSNAVGCAQPHERLAAQRALASARQHAGANLPTPQTQQPQIQQPQIQQPQVTQSSPQQPSRFSLSSPPPVTATSPPPPVTTSAYPTSGAYPPSSGGNTSATLFPAKTTSSTTSATTTAASTSSGLSPPQGPPRAATPSALGTAPTPPAPITTQLPSNTTEDPSRRTSVLPSPTANRSTETSRNTQPVNRNSTSHIIPQSLFEDLNAPEGPPPAYTENLRDPVVLNRKLDELEQMIKIKNKGSLLVQPYTLPGKIDAVRLLYNAMTANELTARETGPVVPVHPNLGNMTLNTYSYPGNTYIDADCETLTYYDSKIPGTLRMAGYSEEYRLQQLRAAPLLNLTLEASTVLPEIPLSKIVERLRKLQGSPQLEDNEGLREFIGLTP</sequence>
<dbReference type="Proteomes" id="UP001610432">
    <property type="component" value="Unassembled WGS sequence"/>
</dbReference>
<feature type="compositionally biased region" description="Basic and acidic residues" evidence="3">
    <location>
        <begin position="1"/>
        <end position="13"/>
    </location>
</feature>
<feature type="compositionally biased region" description="Pro residues" evidence="3">
    <location>
        <begin position="219"/>
        <end position="232"/>
    </location>
</feature>
<organism evidence="4 5">
    <name type="scientific">Aspergillus lucknowensis</name>
    <dbReference type="NCBI Taxonomy" id="176173"/>
    <lineage>
        <taxon>Eukaryota</taxon>
        <taxon>Fungi</taxon>
        <taxon>Dikarya</taxon>
        <taxon>Ascomycota</taxon>
        <taxon>Pezizomycotina</taxon>
        <taxon>Eurotiomycetes</taxon>
        <taxon>Eurotiomycetidae</taxon>
        <taxon>Eurotiales</taxon>
        <taxon>Aspergillaceae</taxon>
        <taxon>Aspergillus</taxon>
        <taxon>Aspergillus subgen. Nidulantes</taxon>
    </lineage>
</organism>
<keyword evidence="5" id="KW-1185">Reference proteome</keyword>
<proteinExistence type="predicted"/>
<dbReference type="PANTHER" id="PTHR45831:SF2">
    <property type="entry name" value="LD24721P"/>
    <property type="match status" value="1"/>
</dbReference>
<reference evidence="4 5" key="1">
    <citation type="submission" date="2024-07" db="EMBL/GenBank/DDBJ databases">
        <title>Section-level genome sequencing and comparative genomics of Aspergillus sections Usti and Cavernicolus.</title>
        <authorList>
            <consortium name="Lawrence Berkeley National Laboratory"/>
            <person name="Nybo J.L."/>
            <person name="Vesth T.C."/>
            <person name="Theobald S."/>
            <person name="Frisvad J.C."/>
            <person name="Larsen T.O."/>
            <person name="Kjaerboelling I."/>
            <person name="Rothschild-Mancinelli K."/>
            <person name="Lyhne E.K."/>
            <person name="Kogle M.E."/>
            <person name="Barry K."/>
            <person name="Clum A."/>
            <person name="Na H."/>
            <person name="Ledsgaard L."/>
            <person name="Lin J."/>
            <person name="Lipzen A."/>
            <person name="Kuo A."/>
            <person name="Riley R."/>
            <person name="Mondo S."/>
            <person name="Labutti K."/>
            <person name="Haridas S."/>
            <person name="Pangalinan J."/>
            <person name="Salamov A.A."/>
            <person name="Simmons B.A."/>
            <person name="Magnuson J.K."/>
            <person name="Chen J."/>
            <person name="Drula E."/>
            <person name="Henrissat B."/>
            <person name="Wiebenga A."/>
            <person name="Lubbers R.J."/>
            <person name="Gomes A.C."/>
            <person name="Macurrencykelacurrency M.R."/>
            <person name="Stajich J."/>
            <person name="Grigoriev I.V."/>
            <person name="Mortensen U.H."/>
            <person name="De Vries R.P."/>
            <person name="Baker S.E."/>
            <person name="Andersen M.R."/>
        </authorList>
    </citation>
    <scope>NUCLEOTIDE SEQUENCE [LARGE SCALE GENOMIC DNA]</scope>
    <source>
        <strain evidence="4 5">CBS 449.75</strain>
    </source>
</reference>
<feature type="compositionally biased region" description="Polar residues" evidence="3">
    <location>
        <begin position="306"/>
        <end position="344"/>
    </location>
</feature>
<dbReference type="Gene3D" id="1.25.40.10">
    <property type="entry name" value="Tetratricopeptide repeat domain"/>
    <property type="match status" value="1"/>
</dbReference>
<dbReference type="SMART" id="SM00028">
    <property type="entry name" value="TPR"/>
    <property type="match status" value="3"/>
</dbReference>
<dbReference type="InterPro" id="IPR015374">
    <property type="entry name" value="ChAPs"/>
</dbReference>
<dbReference type="InterPro" id="IPR011990">
    <property type="entry name" value="TPR-like_helical_dom_sf"/>
</dbReference>
<dbReference type="SUPFAM" id="SSF48452">
    <property type="entry name" value="TPR-like"/>
    <property type="match status" value="1"/>
</dbReference>
<dbReference type="InterPro" id="IPR019734">
    <property type="entry name" value="TPR_rpt"/>
</dbReference>
<evidence type="ECO:0000256" key="2">
    <source>
        <dbReference type="ARBA" id="ARBA00022803"/>
    </source>
</evidence>
<evidence type="ECO:0000313" key="5">
    <source>
        <dbReference type="Proteomes" id="UP001610432"/>
    </source>
</evidence>
<protein>
    <recommendedName>
        <fullName evidence="6">TPR-like protein</fullName>
    </recommendedName>
</protein>
<dbReference type="GeneID" id="98142416"/>
<evidence type="ECO:0000313" key="4">
    <source>
        <dbReference type="EMBL" id="KAL2869803.1"/>
    </source>
</evidence>
<feature type="region of interest" description="Disordered" evidence="3">
    <location>
        <begin position="1"/>
        <end position="69"/>
    </location>
</feature>
<keyword evidence="1" id="KW-0677">Repeat</keyword>
<dbReference type="Pfam" id="PF09295">
    <property type="entry name" value="ChAPs"/>
    <property type="match status" value="1"/>
</dbReference>
<dbReference type="EMBL" id="JBFXLQ010000008">
    <property type="protein sequence ID" value="KAL2869803.1"/>
    <property type="molecule type" value="Genomic_DNA"/>
</dbReference>
<dbReference type="PANTHER" id="PTHR45831">
    <property type="entry name" value="LD24721P"/>
    <property type="match status" value="1"/>
</dbReference>
<evidence type="ECO:0008006" key="6">
    <source>
        <dbReference type="Google" id="ProtNLM"/>
    </source>
</evidence>
<gene>
    <name evidence="4" type="ORF">BJX67DRAFT_321636</name>
</gene>
<accession>A0ABR4M2H0</accession>
<feature type="compositionally biased region" description="Low complexity" evidence="3">
    <location>
        <begin position="169"/>
        <end position="213"/>
    </location>
</feature>
<feature type="compositionally biased region" description="Low complexity" evidence="3">
    <location>
        <begin position="260"/>
        <end position="276"/>
    </location>
</feature>
<dbReference type="RefSeq" id="XP_070888782.1">
    <property type="nucleotide sequence ID" value="XM_071027344.1"/>
</dbReference>
<dbReference type="InterPro" id="IPR047150">
    <property type="entry name" value="SGT"/>
</dbReference>
<feature type="region of interest" description="Disordered" evidence="3">
    <location>
        <begin position="169"/>
        <end position="344"/>
    </location>
</feature>
<evidence type="ECO:0000256" key="1">
    <source>
        <dbReference type="ARBA" id="ARBA00022737"/>
    </source>
</evidence>